<feature type="domain" description="Cytochrome b5 heme-binding" evidence="13">
    <location>
        <begin position="78"/>
        <end position="154"/>
    </location>
</feature>
<evidence type="ECO:0000256" key="2">
    <source>
        <dbReference type="ARBA" id="ARBA00012011"/>
    </source>
</evidence>
<dbReference type="InterPro" id="IPR008978">
    <property type="entry name" value="HSP20-like_chaperone"/>
</dbReference>
<feature type="domain" description="CS" evidence="14">
    <location>
        <begin position="206"/>
        <end position="297"/>
    </location>
</feature>
<dbReference type="InterPro" id="IPR018506">
    <property type="entry name" value="Cyt_B5_heme-BS"/>
</dbReference>
<dbReference type="Gene3D" id="2.40.30.10">
    <property type="entry name" value="Translation factors"/>
    <property type="match status" value="1"/>
</dbReference>
<dbReference type="InterPro" id="IPR036400">
    <property type="entry name" value="Cyt_B5-like_heme/steroid_sf"/>
</dbReference>
<sequence length="561" mass="63567">MATRRESGGSSRVGTGPALSVPQTQFPAINSPQRLGSSTPSLQSTSRSKVELKPGRSLMDWIRLGKSGQDLTGVGGTLTNVTKEELSKHNKEDDVWMCIKGKVFNVTSYLEYHPGGVQELMRGAGNDATQLFNEVHKWVNYESMLEKCFVGKLEVTTSRQASARSLIGVKAPPPFVESSPLHQENKMDYIDGKTENDNNYKQEANKQIPKHDWFQSDSTVTIVIYTKCKTMSEDRVMVVKTNSEIYITIFIEESVLDLQWDLEEDVGVEHQVRVGNSGKVEIVFIKETQGKQWSCLGMPLFHHNTFKKTSERDVQYFSCTLKSRESITHDSYLLCFELPIATRMPVPMGYHVYLKVSVEEMDLIRPYTVVLPSLVTNQIAQEILNGRIFYLIIKLYPEGALTSVINKLQIGDQVLISNPEGNFNQNKYISCQRLLLVSAGTGFTPMVRLLHHALHFSHENRQIHMLFFNKTQQDILWREQLEKLQEDNRFHCTHILSAAEDDWDGPTGRIRSDILESFAPKPSSDAQTLICICGPTPFTMTAVQLFEEFGYKQDEIHAFLG</sequence>
<proteinExistence type="inferred from homology"/>
<gene>
    <name evidence="17" type="primary">LOC102810184</name>
</gene>
<dbReference type="Pfam" id="PF00970">
    <property type="entry name" value="FAD_binding_6"/>
    <property type="match status" value="1"/>
</dbReference>
<dbReference type="Gene3D" id="3.40.50.80">
    <property type="entry name" value="Nucleotide-binding domain of ferredoxin-NADP reductase (FNR) module"/>
    <property type="match status" value="1"/>
</dbReference>
<dbReference type="GeneID" id="102810184"/>
<dbReference type="InterPro" id="IPR051872">
    <property type="entry name" value="Cytochrome_b5/Flavoprotein_Rdt"/>
</dbReference>
<dbReference type="PRINTS" id="PR00406">
    <property type="entry name" value="CYTB5RDTASE"/>
</dbReference>
<dbReference type="InterPro" id="IPR007052">
    <property type="entry name" value="CS_dom"/>
</dbReference>
<dbReference type="PROSITE" id="PS50255">
    <property type="entry name" value="CYTOCHROME_B5_2"/>
    <property type="match status" value="1"/>
</dbReference>
<dbReference type="InterPro" id="IPR039261">
    <property type="entry name" value="FNR_nucleotide-bd"/>
</dbReference>
<evidence type="ECO:0000256" key="4">
    <source>
        <dbReference type="ARBA" id="ARBA00022617"/>
    </source>
</evidence>
<dbReference type="SUPFAM" id="SSF55856">
    <property type="entry name" value="Cytochrome b5-like heme/steroid binding domain"/>
    <property type="match status" value="1"/>
</dbReference>
<comment type="similarity">
    <text evidence="1">Belongs to the flavoprotein pyridine nucleotide cytochrome reductase family.</text>
</comment>
<dbReference type="Pfam" id="PF04969">
    <property type="entry name" value="CS"/>
    <property type="match status" value="1"/>
</dbReference>
<dbReference type="PRINTS" id="PR00363">
    <property type="entry name" value="CYTOCHROMEB5"/>
</dbReference>
<dbReference type="PROSITE" id="PS51384">
    <property type="entry name" value="FAD_FR"/>
    <property type="match status" value="1"/>
</dbReference>
<dbReference type="PROSITE" id="PS51203">
    <property type="entry name" value="CS"/>
    <property type="match status" value="1"/>
</dbReference>
<evidence type="ECO:0000256" key="1">
    <source>
        <dbReference type="ARBA" id="ARBA00006105"/>
    </source>
</evidence>
<evidence type="ECO:0000256" key="10">
    <source>
        <dbReference type="ARBA" id="ARBA00031842"/>
    </source>
</evidence>
<comment type="catalytic activity">
    <reaction evidence="11">
        <text>2 Fe(III)-[cytochrome b5] + NADH = 2 Fe(II)-[cytochrome b5] + NAD(+) + H(+)</text>
        <dbReference type="Rhea" id="RHEA:46680"/>
        <dbReference type="Rhea" id="RHEA-COMP:10438"/>
        <dbReference type="Rhea" id="RHEA-COMP:10439"/>
        <dbReference type="ChEBI" id="CHEBI:15378"/>
        <dbReference type="ChEBI" id="CHEBI:29033"/>
        <dbReference type="ChEBI" id="CHEBI:29034"/>
        <dbReference type="ChEBI" id="CHEBI:57540"/>
        <dbReference type="ChEBI" id="CHEBI:57945"/>
        <dbReference type="EC" id="1.6.2.2"/>
    </reaction>
</comment>
<dbReference type="InterPro" id="IPR017927">
    <property type="entry name" value="FAD-bd_FR_type"/>
</dbReference>
<dbReference type="RefSeq" id="XP_006823095.1">
    <property type="nucleotide sequence ID" value="XM_006823032.1"/>
</dbReference>
<dbReference type="SUPFAM" id="SSF63380">
    <property type="entry name" value="Riboflavin synthase domain-like"/>
    <property type="match status" value="1"/>
</dbReference>
<evidence type="ECO:0000313" key="16">
    <source>
        <dbReference type="Proteomes" id="UP000694865"/>
    </source>
</evidence>
<evidence type="ECO:0000256" key="11">
    <source>
        <dbReference type="ARBA" id="ARBA00047682"/>
    </source>
</evidence>
<dbReference type="Pfam" id="PF00173">
    <property type="entry name" value="Cyt-b5"/>
    <property type="match status" value="1"/>
</dbReference>
<dbReference type="Proteomes" id="UP000694865">
    <property type="component" value="Unplaced"/>
</dbReference>
<evidence type="ECO:0000256" key="8">
    <source>
        <dbReference type="ARBA" id="ARBA00023027"/>
    </source>
</evidence>
<dbReference type="Gene3D" id="2.60.40.790">
    <property type="match status" value="1"/>
</dbReference>
<evidence type="ECO:0000256" key="12">
    <source>
        <dbReference type="SAM" id="MobiDB-lite"/>
    </source>
</evidence>
<keyword evidence="7" id="KW-0408">Iron</keyword>
<keyword evidence="16" id="KW-1185">Reference proteome</keyword>
<evidence type="ECO:0000259" key="15">
    <source>
        <dbReference type="PROSITE" id="PS51384"/>
    </source>
</evidence>
<keyword evidence="4" id="KW-0349">Heme</keyword>
<dbReference type="PROSITE" id="PS00191">
    <property type="entry name" value="CYTOCHROME_B5_1"/>
    <property type="match status" value="1"/>
</dbReference>
<accession>A0ABM0MSV4</accession>
<evidence type="ECO:0000313" key="17">
    <source>
        <dbReference type="RefSeq" id="XP_006823095.1"/>
    </source>
</evidence>
<evidence type="ECO:0000256" key="9">
    <source>
        <dbReference type="ARBA" id="ARBA00030883"/>
    </source>
</evidence>
<feature type="compositionally biased region" description="Polar residues" evidence="12">
    <location>
        <begin position="21"/>
        <end position="36"/>
    </location>
</feature>
<dbReference type="Pfam" id="PF00175">
    <property type="entry name" value="NAD_binding_1"/>
    <property type="match status" value="1"/>
</dbReference>
<evidence type="ECO:0000259" key="14">
    <source>
        <dbReference type="PROSITE" id="PS51203"/>
    </source>
</evidence>
<keyword evidence="6" id="KW-0560">Oxidoreductase</keyword>
<dbReference type="SMART" id="SM01117">
    <property type="entry name" value="Cyt-b5"/>
    <property type="match status" value="1"/>
</dbReference>
<reference evidence="17" key="1">
    <citation type="submission" date="2025-08" db="UniProtKB">
        <authorList>
            <consortium name="RefSeq"/>
        </authorList>
    </citation>
    <scope>IDENTIFICATION</scope>
    <source>
        <tissue evidence="17">Testes</tissue>
    </source>
</reference>
<evidence type="ECO:0000259" key="13">
    <source>
        <dbReference type="PROSITE" id="PS50255"/>
    </source>
</evidence>
<dbReference type="SUPFAM" id="SSF52343">
    <property type="entry name" value="Ferredoxin reductase-like, C-terminal NADP-linked domain"/>
    <property type="match status" value="1"/>
</dbReference>
<keyword evidence="5" id="KW-0479">Metal-binding</keyword>
<keyword evidence="8" id="KW-0520">NAD</keyword>
<dbReference type="InterPro" id="IPR001433">
    <property type="entry name" value="OxRdtase_FAD/NAD-bd"/>
</dbReference>
<dbReference type="Gene3D" id="3.10.120.10">
    <property type="entry name" value="Cytochrome b5-like heme/steroid binding domain"/>
    <property type="match status" value="1"/>
</dbReference>
<dbReference type="SUPFAM" id="SSF49764">
    <property type="entry name" value="HSP20-like chaperones"/>
    <property type="match status" value="1"/>
</dbReference>
<evidence type="ECO:0000256" key="5">
    <source>
        <dbReference type="ARBA" id="ARBA00022723"/>
    </source>
</evidence>
<protein>
    <recommendedName>
        <fullName evidence="3">Cytochrome b5 reductase 4</fullName>
        <ecNumber evidence="2">1.6.2.2</ecNumber>
    </recommendedName>
    <alternativeName>
        <fullName evidence="10">Flavohemoprotein b5/b5R</fullName>
    </alternativeName>
    <alternativeName>
        <fullName evidence="9">cb5/cb5R</fullName>
    </alternativeName>
</protein>
<evidence type="ECO:0000256" key="7">
    <source>
        <dbReference type="ARBA" id="ARBA00023004"/>
    </source>
</evidence>
<dbReference type="InterPro" id="IPR001199">
    <property type="entry name" value="Cyt_B5-like_heme/steroid-bd"/>
</dbReference>
<feature type="region of interest" description="Disordered" evidence="12">
    <location>
        <begin position="1"/>
        <end position="51"/>
    </location>
</feature>
<dbReference type="CDD" id="cd06183">
    <property type="entry name" value="cyt_b5_reduct_like"/>
    <property type="match status" value="1"/>
</dbReference>
<organism evidence="16 17">
    <name type="scientific">Saccoglossus kowalevskii</name>
    <name type="common">Acorn worm</name>
    <dbReference type="NCBI Taxonomy" id="10224"/>
    <lineage>
        <taxon>Eukaryota</taxon>
        <taxon>Metazoa</taxon>
        <taxon>Hemichordata</taxon>
        <taxon>Enteropneusta</taxon>
        <taxon>Harrimaniidae</taxon>
        <taxon>Saccoglossus</taxon>
    </lineage>
</organism>
<dbReference type="InterPro" id="IPR017938">
    <property type="entry name" value="Riboflavin_synthase-like_b-brl"/>
</dbReference>
<dbReference type="EC" id="1.6.2.2" evidence="2"/>
<dbReference type="PANTHER" id="PTHR46237">
    <property type="entry name" value="CYTOCHROME B5 REDUCTASE 4 FAMILY MEMBER"/>
    <property type="match status" value="1"/>
</dbReference>
<dbReference type="PANTHER" id="PTHR46237:SF1">
    <property type="entry name" value="CYTOCHROME B5 REDUCTASE 4"/>
    <property type="match status" value="1"/>
</dbReference>
<name>A0ABM0MSV4_SACKO</name>
<evidence type="ECO:0000256" key="6">
    <source>
        <dbReference type="ARBA" id="ARBA00023002"/>
    </source>
</evidence>
<evidence type="ECO:0000256" key="3">
    <source>
        <dbReference type="ARBA" id="ARBA00022339"/>
    </source>
</evidence>
<dbReference type="InterPro" id="IPR008333">
    <property type="entry name" value="Cbr1-like_FAD-bd_dom"/>
</dbReference>
<feature type="compositionally biased region" description="Low complexity" evidence="12">
    <location>
        <begin position="37"/>
        <end position="47"/>
    </location>
</feature>
<feature type="domain" description="FAD-binding FR-type" evidence="15">
    <location>
        <begin position="314"/>
        <end position="426"/>
    </location>
</feature>